<sequence length="67" mass="8027">MSFHIFEWLLVQPSTQKPYPIFLKRLRLYHKILTSYNWNGMKLKNSSVLPEFGIQPICEILLQIFIC</sequence>
<evidence type="ECO:0000313" key="2">
    <source>
        <dbReference type="Proteomes" id="UP000188320"/>
    </source>
</evidence>
<protein>
    <submittedName>
        <fullName evidence="1">Uncharacterized protein</fullName>
    </submittedName>
</protein>
<dbReference type="EMBL" id="LSSK01000719">
    <property type="protein sequence ID" value="OMH82198.1"/>
    <property type="molecule type" value="Genomic_DNA"/>
</dbReference>
<dbReference type="Proteomes" id="UP000188320">
    <property type="component" value="Unassembled WGS sequence"/>
</dbReference>
<organism evidence="1 2">
    <name type="scientific">Zancudomyces culisetae</name>
    <name type="common">Gut fungus</name>
    <name type="synonym">Smittium culisetae</name>
    <dbReference type="NCBI Taxonomy" id="1213189"/>
    <lineage>
        <taxon>Eukaryota</taxon>
        <taxon>Fungi</taxon>
        <taxon>Fungi incertae sedis</taxon>
        <taxon>Zoopagomycota</taxon>
        <taxon>Kickxellomycotina</taxon>
        <taxon>Harpellomycetes</taxon>
        <taxon>Harpellales</taxon>
        <taxon>Legeriomycetaceae</taxon>
        <taxon>Zancudomyces</taxon>
    </lineage>
</organism>
<keyword evidence="2" id="KW-1185">Reference proteome</keyword>
<reference evidence="2" key="1">
    <citation type="submission" date="2017-01" db="EMBL/GenBank/DDBJ databases">
        <authorList>
            <person name="Wang Y."/>
            <person name="White M."/>
            <person name="Kvist S."/>
            <person name="Moncalvo J.-M."/>
        </authorList>
    </citation>
    <scope>NUCLEOTIDE SEQUENCE [LARGE SCALE GENOMIC DNA]</scope>
    <source>
        <strain evidence="2">COL-18-3</strain>
    </source>
</reference>
<gene>
    <name evidence="1" type="ORF">AX774_g4315</name>
</gene>
<proteinExistence type="predicted"/>
<dbReference type="AlphaFoldDB" id="A0A1R1PMM7"/>
<comment type="caution">
    <text evidence="1">The sequence shown here is derived from an EMBL/GenBank/DDBJ whole genome shotgun (WGS) entry which is preliminary data.</text>
</comment>
<evidence type="ECO:0000313" key="1">
    <source>
        <dbReference type="EMBL" id="OMH82198.1"/>
    </source>
</evidence>
<name>A0A1R1PMM7_ZANCU</name>
<accession>A0A1R1PMM7</accession>